<keyword evidence="4" id="KW-0378">Hydrolase</keyword>
<proteinExistence type="inferred from homology"/>
<evidence type="ECO:0000256" key="5">
    <source>
        <dbReference type="ARBA" id="ARBA00022833"/>
    </source>
</evidence>
<dbReference type="EMBL" id="SJTH01000044">
    <property type="protein sequence ID" value="TCJ01967.1"/>
    <property type="molecule type" value="Genomic_DNA"/>
</dbReference>
<dbReference type="Proteomes" id="UP000293846">
    <property type="component" value="Unassembled WGS sequence"/>
</dbReference>
<feature type="domain" description="MPN" evidence="7">
    <location>
        <begin position="30"/>
        <end position="153"/>
    </location>
</feature>
<evidence type="ECO:0000256" key="1">
    <source>
        <dbReference type="ARBA" id="ARBA00010243"/>
    </source>
</evidence>
<evidence type="ECO:0000313" key="8">
    <source>
        <dbReference type="EMBL" id="TCJ01967.1"/>
    </source>
</evidence>
<dbReference type="Gene3D" id="3.40.140.10">
    <property type="entry name" value="Cytidine Deaminase, domain 2"/>
    <property type="match status" value="1"/>
</dbReference>
<organism evidence="8 9">
    <name type="scientific">Cytobacillus praedii</name>
    <dbReference type="NCBI Taxonomy" id="1742358"/>
    <lineage>
        <taxon>Bacteria</taxon>
        <taxon>Bacillati</taxon>
        <taxon>Bacillota</taxon>
        <taxon>Bacilli</taxon>
        <taxon>Bacillales</taxon>
        <taxon>Bacillaceae</taxon>
        <taxon>Cytobacillus</taxon>
    </lineage>
</organism>
<dbReference type="InterPro" id="IPR001405">
    <property type="entry name" value="UPF0758"/>
</dbReference>
<dbReference type="PANTHER" id="PTHR30471:SF3">
    <property type="entry name" value="UPF0758 PROTEIN YEES-RELATED"/>
    <property type="match status" value="1"/>
</dbReference>
<dbReference type="PANTHER" id="PTHR30471">
    <property type="entry name" value="DNA REPAIR PROTEIN RADC"/>
    <property type="match status" value="1"/>
</dbReference>
<dbReference type="PROSITE" id="PS50249">
    <property type="entry name" value="MPN"/>
    <property type="match status" value="1"/>
</dbReference>
<dbReference type="GO" id="GO:0008237">
    <property type="term" value="F:metallopeptidase activity"/>
    <property type="evidence" value="ECO:0007669"/>
    <property type="project" value="UniProtKB-KW"/>
</dbReference>
<evidence type="ECO:0000256" key="3">
    <source>
        <dbReference type="ARBA" id="ARBA00022723"/>
    </source>
</evidence>
<keyword evidence="2" id="KW-0645">Protease</keyword>
<dbReference type="GO" id="GO:0006508">
    <property type="term" value="P:proteolysis"/>
    <property type="evidence" value="ECO:0007669"/>
    <property type="project" value="UniProtKB-KW"/>
</dbReference>
<accession>A0A4V2NTW7</accession>
<dbReference type="Pfam" id="PF04002">
    <property type="entry name" value="RadC"/>
    <property type="match status" value="1"/>
</dbReference>
<keyword evidence="9" id="KW-1185">Reference proteome</keyword>
<evidence type="ECO:0000313" key="9">
    <source>
        <dbReference type="Proteomes" id="UP000293846"/>
    </source>
</evidence>
<comment type="similarity">
    <text evidence="1">Belongs to the UPF0758 family.</text>
</comment>
<sequence>MKEKTKTQIVFEVVKIKQIVRKKKLKLLEKIDTPAKTASIVRSHIGNDDREVFLIICLNANLKIIAIHRCHVGTVNSVNVSIGDVFKTCLLNNASTFIVAHNHPSCDATPSPEDIDLTRKLIEAGEILNIPLQDHIIVTQIGDYTSIVKEYISPFSRRVNL</sequence>
<keyword evidence="3" id="KW-0479">Metal-binding</keyword>
<reference evidence="8 9" key="1">
    <citation type="submission" date="2019-03" db="EMBL/GenBank/DDBJ databases">
        <authorList>
            <person name="Jensen L."/>
            <person name="Storgaard J."/>
            <person name="Sulaj E."/>
            <person name="Schramm A."/>
            <person name="Marshall I.P.G."/>
        </authorList>
    </citation>
    <scope>NUCLEOTIDE SEQUENCE [LARGE SCALE GENOMIC DNA]</scope>
    <source>
        <strain evidence="8 9">2017H2G3</strain>
    </source>
</reference>
<gene>
    <name evidence="8" type="ORF">E0Y62_21420</name>
</gene>
<keyword evidence="6" id="KW-0482">Metalloprotease</keyword>
<dbReference type="SUPFAM" id="SSF102712">
    <property type="entry name" value="JAB1/MPN domain"/>
    <property type="match status" value="1"/>
</dbReference>
<dbReference type="OrthoDB" id="9804482at2"/>
<evidence type="ECO:0000256" key="2">
    <source>
        <dbReference type="ARBA" id="ARBA00022670"/>
    </source>
</evidence>
<dbReference type="CDD" id="cd08071">
    <property type="entry name" value="MPN_DUF2466"/>
    <property type="match status" value="1"/>
</dbReference>
<dbReference type="AlphaFoldDB" id="A0A4V2NTW7"/>
<dbReference type="InterPro" id="IPR037518">
    <property type="entry name" value="MPN"/>
</dbReference>
<protein>
    <submittedName>
        <fullName evidence="8">DNA repair protein RadC</fullName>
    </submittedName>
</protein>
<evidence type="ECO:0000259" key="7">
    <source>
        <dbReference type="PROSITE" id="PS50249"/>
    </source>
</evidence>
<comment type="caution">
    <text evidence="8">The sequence shown here is derived from an EMBL/GenBank/DDBJ whole genome shotgun (WGS) entry which is preliminary data.</text>
</comment>
<evidence type="ECO:0000256" key="4">
    <source>
        <dbReference type="ARBA" id="ARBA00022801"/>
    </source>
</evidence>
<keyword evidence="5" id="KW-0862">Zinc</keyword>
<name>A0A4V2NTW7_9BACI</name>
<dbReference type="InterPro" id="IPR025657">
    <property type="entry name" value="RadC_JAB"/>
</dbReference>
<dbReference type="RefSeq" id="WP_131238093.1">
    <property type="nucleotide sequence ID" value="NZ_SJTH01000044.1"/>
</dbReference>
<dbReference type="GO" id="GO:0046872">
    <property type="term" value="F:metal ion binding"/>
    <property type="evidence" value="ECO:0007669"/>
    <property type="project" value="UniProtKB-KW"/>
</dbReference>
<evidence type="ECO:0000256" key="6">
    <source>
        <dbReference type="ARBA" id="ARBA00023049"/>
    </source>
</evidence>